<comment type="similarity">
    <text evidence="1 6">Belongs to the sigma-70 factor family. ECF subfamily.</text>
</comment>
<dbReference type="SUPFAM" id="SSF88946">
    <property type="entry name" value="Sigma2 domain of RNA polymerase sigma factors"/>
    <property type="match status" value="1"/>
</dbReference>
<keyword evidence="2 6" id="KW-0805">Transcription regulation</keyword>
<gene>
    <name evidence="9" type="ORF">CLV80_10638</name>
</gene>
<keyword evidence="4 6" id="KW-0238">DNA-binding</keyword>
<dbReference type="GO" id="GO:0016987">
    <property type="term" value="F:sigma factor activity"/>
    <property type="evidence" value="ECO:0007669"/>
    <property type="project" value="UniProtKB-KW"/>
</dbReference>
<proteinExistence type="inferred from homology"/>
<dbReference type="InterPro" id="IPR013325">
    <property type="entry name" value="RNA_pol_sigma_r2"/>
</dbReference>
<dbReference type="InterPro" id="IPR007627">
    <property type="entry name" value="RNA_pol_sigma70_r2"/>
</dbReference>
<evidence type="ECO:0000313" key="10">
    <source>
        <dbReference type="Proteomes" id="UP000238007"/>
    </source>
</evidence>
<protein>
    <recommendedName>
        <fullName evidence="6">RNA polymerase sigma factor</fullName>
    </recommendedName>
</protein>
<dbReference type="InterPro" id="IPR014284">
    <property type="entry name" value="RNA_pol_sigma-70_dom"/>
</dbReference>
<dbReference type="NCBIfam" id="NF009199">
    <property type="entry name" value="PRK12547.1"/>
    <property type="match status" value="1"/>
</dbReference>
<dbReference type="SUPFAM" id="SSF88659">
    <property type="entry name" value="Sigma3 and sigma4 domains of RNA polymerase sigma factors"/>
    <property type="match status" value="1"/>
</dbReference>
<keyword evidence="3 6" id="KW-0731">Sigma factor</keyword>
<dbReference type="PANTHER" id="PTHR43133">
    <property type="entry name" value="RNA POLYMERASE ECF-TYPE SIGMA FACTO"/>
    <property type="match status" value="1"/>
</dbReference>
<dbReference type="AlphaFoldDB" id="A0A2T0VY95"/>
<dbReference type="Pfam" id="PF08281">
    <property type="entry name" value="Sigma70_r4_2"/>
    <property type="match status" value="1"/>
</dbReference>
<dbReference type="Proteomes" id="UP000238007">
    <property type="component" value="Unassembled WGS sequence"/>
</dbReference>
<evidence type="ECO:0000259" key="8">
    <source>
        <dbReference type="Pfam" id="PF08281"/>
    </source>
</evidence>
<evidence type="ECO:0000313" key="9">
    <source>
        <dbReference type="EMBL" id="PRY77194.1"/>
    </source>
</evidence>
<evidence type="ECO:0000256" key="5">
    <source>
        <dbReference type="ARBA" id="ARBA00023163"/>
    </source>
</evidence>
<comment type="caution">
    <text evidence="9">The sequence shown here is derived from an EMBL/GenBank/DDBJ whole genome shotgun (WGS) entry which is preliminary data.</text>
</comment>
<dbReference type="GO" id="GO:0006352">
    <property type="term" value="P:DNA-templated transcription initiation"/>
    <property type="evidence" value="ECO:0007669"/>
    <property type="project" value="InterPro"/>
</dbReference>
<dbReference type="InterPro" id="IPR013324">
    <property type="entry name" value="RNA_pol_sigma_r3/r4-like"/>
</dbReference>
<dbReference type="Gene3D" id="1.10.1740.10">
    <property type="match status" value="1"/>
</dbReference>
<keyword evidence="5 6" id="KW-0804">Transcription</keyword>
<dbReference type="InterPro" id="IPR000838">
    <property type="entry name" value="RNA_pol_sigma70_ECF_CS"/>
</dbReference>
<evidence type="ECO:0000256" key="2">
    <source>
        <dbReference type="ARBA" id="ARBA00023015"/>
    </source>
</evidence>
<keyword evidence="10" id="KW-1185">Reference proteome</keyword>
<evidence type="ECO:0000259" key="7">
    <source>
        <dbReference type="Pfam" id="PF04542"/>
    </source>
</evidence>
<dbReference type="InterPro" id="IPR039425">
    <property type="entry name" value="RNA_pol_sigma-70-like"/>
</dbReference>
<evidence type="ECO:0000256" key="3">
    <source>
        <dbReference type="ARBA" id="ARBA00023082"/>
    </source>
</evidence>
<reference evidence="9 10" key="1">
    <citation type="submission" date="2018-03" db="EMBL/GenBank/DDBJ databases">
        <title>Genomic Encyclopedia of Archaeal and Bacterial Type Strains, Phase II (KMG-II): from individual species to whole genera.</title>
        <authorList>
            <person name="Goeker M."/>
        </authorList>
    </citation>
    <scope>NUCLEOTIDE SEQUENCE [LARGE SCALE GENOMIC DNA]</scope>
    <source>
        <strain evidence="9 10">DSM 101533</strain>
    </source>
</reference>
<dbReference type="CDD" id="cd06171">
    <property type="entry name" value="Sigma70_r4"/>
    <property type="match status" value="1"/>
</dbReference>
<evidence type="ECO:0000256" key="1">
    <source>
        <dbReference type="ARBA" id="ARBA00010641"/>
    </source>
</evidence>
<evidence type="ECO:0000256" key="4">
    <source>
        <dbReference type="ARBA" id="ARBA00023125"/>
    </source>
</evidence>
<name>A0A2T0VY95_9RHOB</name>
<evidence type="ECO:0000256" key="6">
    <source>
        <dbReference type="RuleBase" id="RU000716"/>
    </source>
</evidence>
<sequence length="192" mass="21401">MVQSDFEGSMDPRDELVTHMGVLRAFALSLCRNSATADDLVQDTVMKAWKSIGSFEKGTNMRAWLFTILRNTYYTNHRKTRREVMDTDGHFAATMSVKPEHDGALAMTDFLVAFNQLPDEQREAITLVGASGFAYQEAAEMCGVATGTMKSRVNRARQRLVELLDLSDEDSMELTDSGTMAVLTAHLPVRRA</sequence>
<dbReference type="GO" id="GO:0003677">
    <property type="term" value="F:DNA binding"/>
    <property type="evidence" value="ECO:0007669"/>
    <property type="project" value="UniProtKB-KW"/>
</dbReference>
<dbReference type="NCBIfam" id="NF009198">
    <property type="entry name" value="PRK12546.1"/>
    <property type="match status" value="1"/>
</dbReference>
<feature type="domain" description="RNA polymerase sigma-70 region 2" evidence="7">
    <location>
        <begin position="19"/>
        <end position="82"/>
    </location>
</feature>
<dbReference type="InterPro" id="IPR013249">
    <property type="entry name" value="RNA_pol_sigma70_r4_t2"/>
</dbReference>
<dbReference type="Gene3D" id="1.10.10.10">
    <property type="entry name" value="Winged helix-like DNA-binding domain superfamily/Winged helix DNA-binding domain"/>
    <property type="match status" value="1"/>
</dbReference>
<dbReference type="NCBIfam" id="TIGR02937">
    <property type="entry name" value="sigma70-ECF"/>
    <property type="match status" value="1"/>
</dbReference>
<dbReference type="RefSeq" id="WP_207766558.1">
    <property type="nucleotide sequence ID" value="NZ_PVTP01000006.1"/>
</dbReference>
<dbReference type="Pfam" id="PF04542">
    <property type="entry name" value="Sigma70_r2"/>
    <property type="match status" value="1"/>
</dbReference>
<dbReference type="PROSITE" id="PS01063">
    <property type="entry name" value="SIGMA70_ECF"/>
    <property type="match status" value="1"/>
</dbReference>
<organism evidence="9 10">
    <name type="scientific">Yoonia maritima</name>
    <dbReference type="NCBI Taxonomy" id="1435347"/>
    <lineage>
        <taxon>Bacteria</taxon>
        <taxon>Pseudomonadati</taxon>
        <taxon>Pseudomonadota</taxon>
        <taxon>Alphaproteobacteria</taxon>
        <taxon>Rhodobacterales</taxon>
        <taxon>Paracoccaceae</taxon>
        <taxon>Yoonia</taxon>
    </lineage>
</organism>
<dbReference type="PANTHER" id="PTHR43133:SF25">
    <property type="entry name" value="RNA POLYMERASE SIGMA FACTOR RFAY-RELATED"/>
    <property type="match status" value="1"/>
</dbReference>
<accession>A0A2T0VY95</accession>
<dbReference type="InterPro" id="IPR036388">
    <property type="entry name" value="WH-like_DNA-bd_sf"/>
</dbReference>
<dbReference type="EMBL" id="PVTP01000006">
    <property type="protein sequence ID" value="PRY77194.1"/>
    <property type="molecule type" value="Genomic_DNA"/>
</dbReference>
<feature type="domain" description="RNA polymerase sigma factor 70 region 4 type 2" evidence="8">
    <location>
        <begin position="111"/>
        <end position="160"/>
    </location>
</feature>